<evidence type="ECO:0000313" key="3">
    <source>
        <dbReference type="WBParaSite" id="MBELARI_LOCUS19601"/>
    </source>
</evidence>
<organism evidence="2 3">
    <name type="scientific">Mesorhabditis belari</name>
    <dbReference type="NCBI Taxonomy" id="2138241"/>
    <lineage>
        <taxon>Eukaryota</taxon>
        <taxon>Metazoa</taxon>
        <taxon>Ecdysozoa</taxon>
        <taxon>Nematoda</taxon>
        <taxon>Chromadorea</taxon>
        <taxon>Rhabditida</taxon>
        <taxon>Rhabditina</taxon>
        <taxon>Rhabditomorpha</taxon>
        <taxon>Rhabditoidea</taxon>
        <taxon>Rhabditidae</taxon>
        <taxon>Mesorhabditinae</taxon>
        <taxon>Mesorhabditis</taxon>
    </lineage>
</organism>
<protein>
    <submittedName>
        <fullName evidence="3">Uncharacterized protein</fullName>
    </submittedName>
</protein>
<dbReference type="Proteomes" id="UP000887575">
    <property type="component" value="Unassembled WGS sequence"/>
</dbReference>
<keyword evidence="2" id="KW-1185">Reference proteome</keyword>
<feature type="compositionally biased region" description="Basic and acidic residues" evidence="1">
    <location>
        <begin position="50"/>
        <end position="61"/>
    </location>
</feature>
<sequence>MVKHECRYQGCKIYTDSSSLRKHIKKEHGAEETGRRRQKKIEKNKKNKKKDCGSEDRESSHGPDSGGHLPENPGRVETVGMYDPNYVPNREGETNVANGNERPINGPGFTGYLTADLVNEETVELDAIEMGLSEARPEDNHIYRNANFVPLLTPTPSWQPIICRFIKDPLWGAILSHDERFMRLAMTCQEAKYRHTGAHKKFILM</sequence>
<evidence type="ECO:0000313" key="2">
    <source>
        <dbReference type="Proteomes" id="UP000887575"/>
    </source>
</evidence>
<proteinExistence type="predicted"/>
<dbReference type="AlphaFoldDB" id="A0AAF3EZI4"/>
<reference evidence="3" key="1">
    <citation type="submission" date="2024-02" db="UniProtKB">
        <authorList>
            <consortium name="WormBaseParasite"/>
        </authorList>
    </citation>
    <scope>IDENTIFICATION</scope>
</reference>
<feature type="region of interest" description="Disordered" evidence="1">
    <location>
        <begin position="17"/>
        <end position="103"/>
    </location>
</feature>
<dbReference type="WBParaSite" id="MBELARI_LOCUS19601">
    <property type="protein sequence ID" value="MBELARI_LOCUS19601"/>
    <property type="gene ID" value="MBELARI_LOCUS19601"/>
</dbReference>
<feature type="compositionally biased region" description="Basic residues" evidence="1">
    <location>
        <begin position="36"/>
        <end position="49"/>
    </location>
</feature>
<name>A0AAF3EZI4_9BILA</name>
<evidence type="ECO:0000256" key="1">
    <source>
        <dbReference type="SAM" id="MobiDB-lite"/>
    </source>
</evidence>
<accession>A0AAF3EZI4</accession>